<dbReference type="EMBL" id="JMIY01000002">
    <property type="protein sequence ID" value="KCZ72360.1"/>
    <property type="molecule type" value="Genomic_DNA"/>
</dbReference>
<comment type="caution">
    <text evidence="3">The sequence shown here is derived from an EMBL/GenBank/DDBJ whole genome shotgun (WGS) entry which is preliminary data.</text>
</comment>
<dbReference type="PANTHER" id="PTHR33295">
    <property type="entry name" value="ATPASE"/>
    <property type="match status" value="1"/>
</dbReference>
<proteinExistence type="predicted"/>
<dbReference type="Gene3D" id="3.40.50.300">
    <property type="entry name" value="P-loop containing nucleotide triphosphate hydrolases"/>
    <property type="match status" value="1"/>
</dbReference>
<dbReference type="RefSeq" id="WP_052368549.1">
    <property type="nucleotide sequence ID" value="NZ_JMIY01000002.1"/>
</dbReference>
<dbReference type="InterPro" id="IPR027417">
    <property type="entry name" value="P-loop_NTPase"/>
</dbReference>
<keyword evidence="4" id="KW-1185">Reference proteome</keyword>
<dbReference type="AlphaFoldDB" id="A0A062VAK6"/>
<dbReference type="PATRIC" id="fig|1392998.3.peg.802"/>
<dbReference type="InterPro" id="IPR025420">
    <property type="entry name" value="DUF4143"/>
</dbReference>
<dbReference type="SUPFAM" id="SSF52540">
    <property type="entry name" value="P-loop containing nucleoside triphosphate hydrolases"/>
    <property type="match status" value="1"/>
</dbReference>
<feature type="domain" description="DUF4143" evidence="2">
    <location>
        <begin position="238"/>
        <end position="373"/>
    </location>
</feature>
<dbReference type="InterPro" id="IPR041682">
    <property type="entry name" value="AAA_14"/>
</dbReference>
<protein>
    <submittedName>
        <fullName evidence="3">Putative ATPase (AAA+ superfamily)</fullName>
    </submittedName>
</protein>
<dbReference type="PANTHER" id="PTHR33295:SF8">
    <property type="entry name" value="AAA+ ATPASE DOMAIN-CONTAINING PROTEIN"/>
    <property type="match status" value="1"/>
</dbReference>
<evidence type="ECO:0000313" key="4">
    <source>
        <dbReference type="Proteomes" id="UP000027153"/>
    </source>
</evidence>
<dbReference type="Pfam" id="PF13635">
    <property type="entry name" value="DUF4143"/>
    <property type="match status" value="1"/>
</dbReference>
<accession>A0A062VAK6</accession>
<dbReference type="Proteomes" id="UP000027153">
    <property type="component" value="Unassembled WGS sequence"/>
</dbReference>
<evidence type="ECO:0000259" key="1">
    <source>
        <dbReference type="Pfam" id="PF13173"/>
    </source>
</evidence>
<evidence type="ECO:0000259" key="2">
    <source>
        <dbReference type="Pfam" id="PF13635"/>
    </source>
</evidence>
<evidence type="ECO:0000313" key="3">
    <source>
        <dbReference type="EMBL" id="KCZ72360.1"/>
    </source>
</evidence>
<gene>
    <name evidence="3" type="ORF">ANME2D_00787</name>
</gene>
<reference evidence="3 4" key="1">
    <citation type="journal article" date="2013" name="Nature">
        <title>Anaerobic oxidation of methane coupled to nitrate reduction in a novel archaeal lineage.</title>
        <authorList>
            <person name="Haroon M.F."/>
            <person name="Hu S."/>
            <person name="Shi Y."/>
            <person name="Imelfort M."/>
            <person name="Keller J."/>
            <person name="Hugenholtz P."/>
            <person name="Yuan Z."/>
            <person name="Tyson G.W."/>
        </authorList>
    </citation>
    <scope>NUCLEOTIDE SEQUENCE [LARGE SCALE GENOMIC DNA]</scope>
    <source>
        <strain evidence="3 4">ANME-2d</strain>
    </source>
</reference>
<organism evidence="3 4">
    <name type="scientific">Candidatus Methanoperedens nitratireducens</name>
    <dbReference type="NCBI Taxonomy" id="1392998"/>
    <lineage>
        <taxon>Archaea</taxon>
        <taxon>Methanobacteriati</taxon>
        <taxon>Methanobacteriota</taxon>
        <taxon>Stenosarchaea group</taxon>
        <taxon>Methanomicrobia</taxon>
        <taxon>Methanosarcinales</taxon>
        <taxon>ANME-2 cluster</taxon>
        <taxon>Candidatus Methanoperedentaceae</taxon>
        <taxon>Candidatus Methanoperedens</taxon>
    </lineage>
</organism>
<name>A0A062VAK6_9EURY</name>
<dbReference type="OrthoDB" id="371918at2157"/>
<feature type="domain" description="AAA" evidence="1">
    <location>
        <begin position="38"/>
        <end position="173"/>
    </location>
</feature>
<dbReference type="Pfam" id="PF13173">
    <property type="entry name" value="AAA_14"/>
    <property type="match status" value="1"/>
</dbReference>
<sequence length="443" mass="52672">MVYEEILIRQNRHWREEKFPTGIERDIKAEVVRFLDTKYILVITGVRRSGKSYLLYQLMDALFKKVPSENVLYVNFDDPVFLGLRTESRSIETLYRDYLKLKNPKGIKYLLFDEIQNVPNWEKWIKAYYDMEEGIRFIVTGSNATLLSSELSTLLTGRNLQFEVFPFNLREVLKAKGEDIIISPDPAEIYLRNYRIKDTLRHHLDEVLKWGSFPEVVFLDESHREVVLKEYYKDILYRDIVPRFEVRHVNKLEEIAYFVISNISNAVSYHNIGKLTGTHENTVREYLTYFEKAYLSFQVARFSYSLKDQIKNPKKIYFIDTGMRNAVAFRFSQDIGRLCENLVFIDLLRRGKKVYYWKGKGEMDFVVMEDLRTEQLVQVCWDVRDVKTKEREVEALVEAMGKLEVEEGIVITDDYFGEEERDGKRVRFVPLWCWLVRGNRMET</sequence>